<dbReference type="InterPro" id="IPR050987">
    <property type="entry name" value="AtrR-like"/>
</dbReference>
<evidence type="ECO:0000313" key="8">
    <source>
        <dbReference type="EMBL" id="QKX59444.1"/>
    </source>
</evidence>
<organism evidence="8 9">
    <name type="scientific">Talaromyces rugulosus</name>
    <name type="common">Penicillium rugulosum</name>
    <dbReference type="NCBI Taxonomy" id="121627"/>
    <lineage>
        <taxon>Eukaryota</taxon>
        <taxon>Fungi</taxon>
        <taxon>Dikarya</taxon>
        <taxon>Ascomycota</taxon>
        <taxon>Pezizomycotina</taxon>
        <taxon>Eurotiomycetes</taxon>
        <taxon>Eurotiomycetidae</taxon>
        <taxon>Eurotiales</taxon>
        <taxon>Trichocomaceae</taxon>
        <taxon>Talaromyces</taxon>
        <taxon>Talaromyces sect. Islandici</taxon>
    </lineage>
</organism>
<dbReference type="GO" id="GO:0008270">
    <property type="term" value="F:zinc ion binding"/>
    <property type="evidence" value="ECO:0007669"/>
    <property type="project" value="InterPro"/>
</dbReference>
<evidence type="ECO:0000259" key="7">
    <source>
        <dbReference type="PROSITE" id="PS50048"/>
    </source>
</evidence>
<feature type="domain" description="Zn(2)-C6 fungal-type" evidence="7">
    <location>
        <begin position="14"/>
        <end position="43"/>
    </location>
</feature>
<accession>A0A7H8QZ75</accession>
<dbReference type="EMBL" id="CP055900">
    <property type="protein sequence ID" value="QKX59444.1"/>
    <property type="molecule type" value="Genomic_DNA"/>
</dbReference>
<reference evidence="9" key="1">
    <citation type="submission" date="2020-06" db="EMBL/GenBank/DDBJ databases">
        <title>A chromosome-scale genome assembly of Talaromyces rugulosus W13939.</title>
        <authorList>
            <person name="Wang B."/>
            <person name="Guo L."/>
            <person name="Ye K."/>
            <person name="Wang L."/>
        </authorList>
    </citation>
    <scope>NUCLEOTIDE SEQUENCE [LARGE SCALE GENOMIC DNA]</scope>
    <source>
        <strain evidence="9">W13939</strain>
    </source>
</reference>
<evidence type="ECO:0000256" key="1">
    <source>
        <dbReference type="ARBA" id="ARBA00004123"/>
    </source>
</evidence>
<keyword evidence="9" id="KW-1185">Reference proteome</keyword>
<keyword evidence="4" id="KW-0238">DNA-binding</keyword>
<evidence type="ECO:0000256" key="2">
    <source>
        <dbReference type="ARBA" id="ARBA00022723"/>
    </source>
</evidence>
<evidence type="ECO:0000256" key="6">
    <source>
        <dbReference type="ARBA" id="ARBA00023242"/>
    </source>
</evidence>
<dbReference type="PANTHER" id="PTHR46910">
    <property type="entry name" value="TRANSCRIPTION FACTOR PDR1"/>
    <property type="match status" value="1"/>
</dbReference>
<dbReference type="SUPFAM" id="SSF57701">
    <property type="entry name" value="Zn2/Cys6 DNA-binding domain"/>
    <property type="match status" value="1"/>
</dbReference>
<dbReference type="Gene3D" id="4.10.240.10">
    <property type="entry name" value="Zn(2)-C6 fungal-type DNA-binding domain"/>
    <property type="match status" value="1"/>
</dbReference>
<evidence type="ECO:0000313" key="9">
    <source>
        <dbReference type="Proteomes" id="UP000509510"/>
    </source>
</evidence>
<dbReference type="InterPro" id="IPR036864">
    <property type="entry name" value="Zn2-C6_fun-type_DNA-bd_sf"/>
</dbReference>
<dbReference type="KEGG" id="trg:TRUGW13939_06578"/>
<keyword evidence="2" id="KW-0479">Metal-binding</keyword>
<dbReference type="CDD" id="cd00067">
    <property type="entry name" value="GAL4"/>
    <property type="match status" value="1"/>
</dbReference>
<dbReference type="Proteomes" id="UP000509510">
    <property type="component" value="Chromosome III"/>
</dbReference>
<sequence length="603" mass="68729">MAGKKSNPPKGTLACDTCYKRKVKCDRQDPCKNCIATKTTCQWTRQVRERRRKPNTADAVRTLEDRVHHLENLLQHSDKSEMVTQTDVLDADHDGDMEKHSPGNSRVLDILDQGPPAPTPNPTFNLPPGPLRLADALEKVREAVTIFSSSRSPRRNIESESLTSTDILNAMTRPSNDPADVIQPAAVNKMGLALLSDDFDPLVQEEKLTYQTIMSFKAALVLGQQTPQSTTNVVARHIKRIQTRKFEASLVSAGPGHLKRCSSWCLLYSFVSLLQAYYVQVIVSQFFGDLWKTRYIMAEWSEALVDLRYPLPKTPDTEAVANCLKWCYRADMFMSVFLRQSRHMSRRLDEAGEGDLGIYEGLLYHLQDRLLHLETLTIDVTQRAVEIEKLDHYVKVHPDMQKDDTRLDFRLYATLTVLWHGHPDLDSKKHIQTQLTGYARETLKLLNQVDPRPGPISCEADITLHWNMLCSGVLPMLILCIHTLRFNDTGDFKLLKDYTRIVSGLNSDYNKDNNLATQVEDLCVALVQICEASSCRRERERMVAEKIPTNHDARRKNFLNFDSFFVTENHKGDDDDDDDDENLDAMVAESLTLQPKIYEPRVL</sequence>
<dbReference type="GeneID" id="55994073"/>
<dbReference type="PROSITE" id="PS50048">
    <property type="entry name" value="ZN2_CY6_FUNGAL_2"/>
    <property type="match status" value="1"/>
</dbReference>
<dbReference type="RefSeq" id="XP_035345622.1">
    <property type="nucleotide sequence ID" value="XM_035489729.1"/>
</dbReference>
<keyword evidence="5" id="KW-0804">Transcription</keyword>
<dbReference type="PANTHER" id="PTHR46910:SF3">
    <property type="entry name" value="HALOTOLERANCE PROTEIN 9-RELATED"/>
    <property type="match status" value="1"/>
</dbReference>
<gene>
    <name evidence="8" type="ORF">TRUGW13939_06578</name>
</gene>
<name>A0A7H8QZ75_TALRU</name>
<dbReference type="GO" id="GO:0003677">
    <property type="term" value="F:DNA binding"/>
    <property type="evidence" value="ECO:0007669"/>
    <property type="project" value="UniProtKB-KW"/>
</dbReference>
<dbReference type="GO" id="GO:0005634">
    <property type="term" value="C:nucleus"/>
    <property type="evidence" value="ECO:0007669"/>
    <property type="project" value="UniProtKB-SubCell"/>
</dbReference>
<dbReference type="AlphaFoldDB" id="A0A7H8QZ75"/>
<keyword evidence="3" id="KW-0805">Transcription regulation</keyword>
<evidence type="ECO:0000256" key="4">
    <source>
        <dbReference type="ARBA" id="ARBA00023125"/>
    </source>
</evidence>
<dbReference type="Pfam" id="PF00172">
    <property type="entry name" value="Zn_clus"/>
    <property type="match status" value="1"/>
</dbReference>
<protein>
    <recommendedName>
        <fullName evidence="7">Zn(2)-C6 fungal-type domain-containing protein</fullName>
    </recommendedName>
</protein>
<dbReference type="GO" id="GO:0000981">
    <property type="term" value="F:DNA-binding transcription factor activity, RNA polymerase II-specific"/>
    <property type="evidence" value="ECO:0007669"/>
    <property type="project" value="InterPro"/>
</dbReference>
<evidence type="ECO:0000256" key="3">
    <source>
        <dbReference type="ARBA" id="ARBA00023015"/>
    </source>
</evidence>
<dbReference type="OrthoDB" id="39175at2759"/>
<proteinExistence type="predicted"/>
<comment type="subcellular location">
    <subcellularLocation>
        <location evidence="1">Nucleus</location>
    </subcellularLocation>
</comment>
<dbReference type="InterPro" id="IPR001138">
    <property type="entry name" value="Zn2Cys6_DnaBD"/>
</dbReference>
<keyword evidence="6" id="KW-0539">Nucleus</keyword>
<evidence type="ECO:0000256" key="5">
    <source>
        <dbReference type="ARBA" id="ARBA00023163"/>
    </source>
</evidence>
<dbReference type="SMART" id="SM00066">
    <property type="entry name" value="GAL4"/>
    <property type="match status" value="1"/>
</dbReference>